<dbReference type="Gramene" id="PGSC0003DMT400006189">
    <property type="protein sequence ID" value="PGSC0003DMT400006189"/>
    <property type="gene ID" value="PGSC0003DMG400002407"/>
</dbReference>
<dbReference type="GO" id="GO:0008234">
    <property type="term" value="F:cysteine-type peptidase activity"/>
    <property type="evidence" value="ECO:0007669"/>
    <property type="project" value="InterPro"/>
</dbReference>
<reference evidence="6" key="1">
    <citation type="journal article" date="2011" name="Nature">
        <title>Genome sequence and analysis of the tuber crop potato.</title>
        <authorList>
            <consortium name="The Potato Genome Sequencing Consortium"/>
        </authorList>
    </citation>
    <scope>NUCLEOTIDE SEQUENCE [LARGE SCALE GENOMIC DNA]</scope>
    <source>
        <strain evidence="6">cv. DM1-3 516 R44</strain>
    </source>
</reference>
<dbReference type="AlphaFoldDB" id="M0ZQY9"/>
<evidence type="ECO:0000259" key="4">
    <source>
        <dbReference type="Pfam" id="PF02902"/>
    </source>
</evidence>
<evidence type="ECO:0000313" key="6">
    <source>
        <dbReference type="Proteomes" id="UP000011115"/>
    </source>
</evidence>
<dbReference type="HOGENOM" id="CLU_2487800_0_0_1"/>
<dbReference type="Gene3D" id="3.40.395.10">
    <property type="entry name" value="Adenoviral Proteinase, Chain A"/>
    <property type="match status" value="1"/>
</dbReference>
<dbReference type="Proteomes" id="UP000011115">
    <property type="component" value="Unassembled WGS sequence"/>
</dbReference>
<protein>
    <recommendedName>
        <fullName evidence="4">Ubiquitin-like protease family profile domain-containing protein</fullName>
    </recommendedName>
</protein>
<evidence type="ECO:0000256" key="3">
    <source>
        <dbReference type="ARBA" id="ARBA00022801"/>
    </source>
</evidence>
<evidence type="ECO:0000313" key="5">
    <source>
        <dbReference type="EnsemblPlants" id="PGSC0003DMT400006189"/>
    </source>
</evidence>
<dbReference type="InParanoid" id="M0ZQY9"/>
<dbReference type="EnsemblPlants" id="PGSC0003DMT400006189">
    <property type="protein sequence ID" value="PGSC0003DMT400006189"/>
    <property type="gene ID" value="PGSC0003DMG400002407"/>
</dbReference>
<evidence type="ECO:0000256" key="2">
    <source>
        <dbReference type="ARBA" id="ARBA00022670"/>
    </source>
</evidence>
<reference evidence="5" key="2">
    <citation type="submission" date="2015-06" db="UniProtKB">
        <authorList>
            <consortium name="EnsemblPlants"/>
        </authorList>
    </citation>
    <scope>IDENTIFICATION</scope>
    <source>
        <strain evidence="5">DM1-3 516 R44</strain>
    </source>
</reference>
<accession>M0ZQY9</accession>
<dbReference type="PANTHER" id="PTHR33022:SF20">
    <property type="entry name" value="UBIQUITIN-LIKE PROTEASE FAMILY PROFILE DOMAIN-CONTAINING PROTEIN"/>
    <property type="match status" value="1"/>
</dbReference>
<organism evidence="5 6">
    <name type="scientific">Solanum tuberosum</name>
    <name type="common">Potato</name>
    <dbReference type="NCBI Taxonomy" id="4113"/>
    <lineage>
        <taxon>Eukaryota</taxon>
        <taxon>Viridiplantae</taxon>
        <taxon>Streptophyta</taxon>
        <taxon>Embryophyta</taxon>
        <taxon>Tracheophyta</taxon>
        <taxon>Spermatophyta</taxon>
        <taxon>Magnoliopsida</taxon>
        <taxon>eudicotyledons</taxon>
        <taxon>Gunneridae</taxon>
        <taxon>Pentapetalae</taxon>
        <taxon>asterids</taxon>
        <taxon>lamiids</taxon>
        <taxon>Solanales</taxon>
        <taxon>Solanaceae</taxon>
        <taxon>Solanoideae</taxon>
        <taxon>Solaneae</taxon>
        <taxon>Solanum</taxon>
    </lineage>
</organism>
<dbReference type="PaxDb" id="4113-PGSC0003DMT400006189"/>
<dbReference type="SUPFAM" id="SSF54001">
    <property type="entry name" value="Cysteine proteinases"/>
    <property type="match status" value="1"/>
</dbReference>
<dbReference type="InterPro" id="IPR038765">
    <property type="entry name" value="Papain-like_cys_pep_sf"/>
</dbReference>
<proteinExistence type="inferred from homology"/>
<keyword evidence="2" id="KW-0645">Protease</keyword>
<sequence length="87" mass="10048">MYLSKSDFYGKKDIDISSHQKYKSHFECDFFEMIYVNDIPQQDAGRLDCGLYVVAYADHISNGNGVPNSFDSEFTRIHIEIKDIKST</sequence>
<evidence type="ECO:0000256" key="1">
    <source>
        <dbReference type="ARBA" id="ARBA00005234"/>
    </source>
</evidence>
<keyword evidence="6" id="KW-1185">Reference proteome</keyword>
<dbReference type="GO" id="GO:0006508">
    <property type="term" value="P:proteolysis"/>
    <property type="evidence" value="ECO:0007669"/>
    <property type="project" value="UniProtKB-KW"/>
</dbReference>
<feature type="domain" description="Ubiquitin-like protease family profile" evidence="4">
    <location>
        <begin position="18"/>
        <end position="81"/>
    </location>
</feature>
<dbReference type="InterPro" id="IPR003653">
    <property type="entry name" value="Peptidase_C48_C"/>
</dbReference>
<dbReference type="PANTHER" id="PTHR33022">
    <property type="entry name" value="DUF1985 DOMAIN-CONTAINING PROTEIN"/>
    <property type="match status" value="1"/>
</dbReference>
<name>M0ZQY9_SOLTU</name>
<comment type="similarity">
    <text evidence="1">Belongs to the peptidase C48 family.</text>
</comment>
<keyword evidence="3" id="KW-0378">Hydrolase</keyword>
<dbReference type="Pfam" id="PF02902">
    <property type="entry name" value="Peptidase_C48"/>
    <property type="match status" value="1"/>
</dbReference>